<dbReference type="PANTHER" id="PTHR43244">
    <property type="match status" value="1"/>
</dbReference>
<sequence>MQLSVVTPYWQDRAPAENLELAKVADRLGYPELWMGEMATYDAFAFATAVGLNTEQIHLAIGPLAVSVRTPMTIAMGTASVANLTGRTTHIALGASSQVVVREWHGKDRRRTATHMDETARIVRALLNGEKANLEGELASCKGYRLRLDAPESAITIAAFTPAAVRAAARRADRMLLNMVTSTSVALLHTQLREASEHAGKPMPRLAVWLPTAVNPTRESIDQLKRGIVGYLAAPGYSEMIAAAGFSELVEFARTRPHPKEILDAMPDELIATIGLLGSESEVAAQLAEYEAAGADEICIVPATAGDDCGERTLRALS</sequence>
<accession>A0A5P9NND7</accession>
<dbReference type="AlphaFoldDB" id="A0A5P9NND7"/>
<evidence type="ECO:0000313" key="4">
    <source>
        <dbReference type="Proteomes" id="UP000326287"/>
    </source>
</evidence>
<dbReference type="InterPro" id="IPR050564">
    <property type="entry name" value="F420-G6PD/mer"/>
</dbReference>
<dbReference type="NCBIfam" id="TIGR03841">
    <property type="entry name" value="F420_Rv3093c"/>
    <property type="match status" value="1"/>
</dbReference>
<evidence type="ECO:0000256" key="1">
    <source>
        <dbReference type="ARBA" id="ARBA00023002"/>
    </source>
</evidence>
<dbReference type="InterPro" id="IPR036661">
    <property type="entry name" value="Luciferase-like_sf"/>
</dbReference>
<dbReference type="InterPro" id="IPR022526">
    <property type="entry name" value="F420_Rv3093c"/>
</dbReference>
<dbReference type="GO" id="GO:0016705">
    <property type="term" value="F:oxidoreductase activity, acting on paired donors, with incorporation or reduction of molecular oxygen"/>
    <property type="evidence" value="ECO:0007669"/>
    <property type="project" value="InterPro"/>
</dbReference>
<organism evidence="3 4">
    <name type="scientific">Halioglobus maricola</name>
    <dbReference type="NCBI Taxonomy" id="2601894"/>
    <lineage>
        <taxon>Bacteria</taxon>
        <taxon>Pseudomonadati</taxon>
        <taxon>Pseudomonadota</taxon>
        <taxon>Gammaproteobacteria</taxon>
        <taxon>Cellvibrionales</taxon>
        <taxon>Halieaceae</taxon>
        <taxon>Halioglobus</taxon>
    </lineage>
</organism>
<dbReference type="PANTHER" id="PTHR43244:SF1">
    <property type="entry name" value="5,10-METHYLENETETRAHYDROMETHANOPTERIN REDUCTASE"/>
    <property type="match status" value="1"/>
</dbReference>
<gene>
    <name evidence="3" type="ORF">EY643_17555</name>
</gene>
<dbReference type="SUPFAM" id="SSF51679">
    <property type="entry name" value="Bacterial luciferase-like"/>
    <property type="match status" value="1"/>
</dbReference>
<dbReference type="Proteomes" id="UP000326287">
    <property type="component" value="Chromosome"/>
</dbReference>
<protein>
    <submittedName>
        <fullName evidence="3">LLM class F420-dependent oxidoreductase</fullName>
    </submittedName>
</protein>
<evidence type="ECO:0000259" key="2">
    <source>
        <dbReference type="Pfam" id="PF00296"/>
    </source>
</evidence>
<dbReference type="KEGG" id="halc:EY643_17555"/>
<feature type="domain" description="Luciferase-like" evidence="2">
    <location>
        <begin position="13"/>
        <end position="297"/>
    </location>
</feature>
<dbReference type="Pfam" id="PF00296">
    <property type="entry name" value="Bac_luciferase"/>
    <property type="match status" value="1"/>
</dbReference>
<dbReference type="OrthoDB" id="5729035at2"/>
<dbReference type="InterPro" id="IPR011251">
    <property type="entry name" value="Luciferase-like_dom"/>
</dbReference>
<proteinExistence type="predicted"/>
<dbReference type="EMBL" id="CP036422">
    <property type="protein sequence ID" value="QFU77321.1"/>
    <property type="molecule type" value="Genomic_DNA"/>
</dbReference>
<keyword evidence="4" id="KW-1185">Reference proteome</keyword>
<evidence type="ECO:0000313" key="3">
    <source>
        <dbReference type="EMBL" id="QFU77321.1"/>
    </source>
</evidence>
<reference evidence="3 4" key="1">
    <citation type="submission" date="2019-02" db="EMBL/GenBank/DDBJ databases">
        <authorList>
            <person name="Li S.-H."/>
        </authorList>
    </citation>
    <scope>NUCLEOTIDE SEQUENCE [LARGE SCALE GENOMIC DNA]</scope>
    <source>
        <strain evidence="3 4">IMCC14385</strain>
    </source>
</reference>
<keyword evidence="1" id="KW-0560">Oxidoreductase</keyword>
<dbReference type="Gene3D" id="3.20.20.30">
    <property type="entry name" value="Luciferase-like domain"/>
    <property type="match status" value="1"/>
</dbReference>
<dbReference type="RefSeq" id="WP_153240466.1">
    <property type="nucleotide sequence ID" value="NZ_CP036422.1"/>
</dbReference>
<name>A0A5P9NND7_9GAMM</name>